<name>A0A699WXR7_TANCI</name>
<dbReference type="AlphaFoldDB" id="A0A699WXR7"/>
<proteinExistence type="predicted"/>
<reference evidence="1" key="1">
    <citation type="journal article" date="2019" name="Sci. Rep.">
        <title>Draft genome of Tanacetum cinerariifolium, the natural source of mosquito coil.</title>
        <authorList>
            <person name="Yamashiro T."/>
            <person name="Shiraishi A."/>
            <person name="Satake H."/>
            <person name="Nakayama K."/>
        </authorList>
    </citation>
    <scope>NUCLEOTIDE SEQUENCE</scope>
</reference>
<evidence type="ECO:0000313" key="1">
    <source>
        <dbReference type="EMBL" id="GFD52582.1"/>
    </source>
</evidence>
<sequence>ADDSGAVAVLDLDSGACGGMDRTAPVERSDQRCFDGVGHHR</sequence>
<comment type="caution">
    <text evidence="1">The sequence shown here is derived from an EMBL/GenBank/DDBJ whole genome shotgun (WGS) entry which is preliminary data.</text>
</comment>
<gene>
    <name evidence="1" type="ORF">Tci_924551</name>
</gene>
<protein>
    <submittedName>
        <fullName evidence="1">Uncharacterized protein</fullName>
    </submittedName>
</protein>
<organism evidence="1">
    <name type="scientific">Tanacetum cinerariifolium</name>
    <name type="common">Dalmatian daisy</name>
    <name type="synonym">Chrysanthemum cinerariifolium</name>
    <dbReference type="NCBI Taxonomy" id="118510"/>
    <lineage>
        <taxon>Eukaryota</taxon>
        <taxon>Viridiplantae</taxon>
        <taxon>Streptophyta</taxon>
        <taxon>Embryophyta</taxon>
        <taxon>Tracheophyta</taxon>
        <taxon>Spermatophyta</taxon>
        <taxon>Magnoliopsida</taxon>
        <taxon>eudicotyledons</taxon>
        <taxon>Gunneridae</taxon>
        <taxon>Pentapetalae</taxon>
        <taxon>asterids</taxon>
        <taxon>campanulids</taxon>
        <taxon>Asterales</taxon>
        <taxon>Asteraceae</taxon>
        <taxon>Asteroideae</taxon>
        <taxon>Anthemideae</taxon>
        <taxon>Anthemidinae</taxon>
        <taxon>Tanacetum</taxon>
    </lineage>
</organism>
<accession>A0A699WXR7</accession>
<dbReference type="EMBL" id="BKCJ011784099">
    <property type="protein sequence ID" value="GFD52582.1"/>
    <property type="molecule type" value="Genomic_DNA"/>
</dbReference>
<feature type="non-terminal residue" evidence="1">
    <location>
        <position position="1"/>
    </location>
</feature>